<dbReference type="EMBL" id="AP027059">
    <property type="protein sequence ID" value="BDU51254.1"/>
    <property type="molecule type" value="Genomic_DNA"/>
</dbReference>
<gene>
    <name evidence="2" type="ORF">HLVA_18230</name>
</gene>
<evidence type="ECO:0000256" key="1">
    <source>
        <dbReference type="SAM" id="Phobius"/>
    </source>
</evidence>
<dbReference type="SUPFAM" id="SSF48371">
    <property type="entry name" value="ARM repeat"/>
    <property type="match status" value="2"/>
</dbReference>
<keyword evidence="1" id="KW-0812">Transmembrane</keyword>
<dbReference type="AlphaFoldDB" id="A0AAU9DK25"/>
<organism evidence="2 3">
    <name type="scientific">Haliovirga abyssi</name>
    <dbReference type="NCBI Taxonomy" id="2996794"/>
    <lineage>
        <taxon>Bacteria</taxon>
        <taxon>Fusobacteriati</taxon>
        <taxon>Fusobacteriota</taxon>
        <taxon>Fusobacteriia</taxon>
        <taxon>Fusobacteriales</taxon>
        <taxon>Haliovirgaceae</taxon>
        <taxon>Haliovirga</taxon>
    </lineage>
</organism>
<keyword evidence="3" id="KW-1185">Reference proteome</keyword>
<evidence type="ECO:0008006" key="4">
    <source>
        <dbReference type="Google" id="ProtNLM"/>
    </source>
</evidence>
<evidence type="ECO:0000313" key="3">
    <source>
        <dbReference type="Proteomes" id="UP001321582"/>
    </source>
</evidence>
<dbReference type="InterPro" id="IPR016024">
    <property type="entry name" value="ARM-type_fold"/>
</dbReference>
<dbReference type="Proteomes" id="UP001321582">
    <property type="component" value="Chromosome"/>
</dbReference>
<proteinExistence type="predicted"/>
<keyword evidence="1" id="KW-1133">Transmembrane helix</keyword>
<protein>
    <recommendedName>
        <fullName evidence="4">HEAT repeat domain-containing protein</fullName>
    </recommendedName>
</protein>
<dbReference type="KEGG" id="haby:HLVA_18230"/>
<reference evidence="2 3" key="1">
    <citation type="submission" date="2022-11" db="EMBL/GenBank/DDBJ databases">
        <title>Haliovirga abyssi gen. nov., sp. nov., a mesophilic fermentative bacterium isolated from the Iheya North hydrothermal field and the proposal of Haliovirgaceae fam. nov.</title>
        <authorList>
            <person name="Miyazaki U."/>
            <person name="Tame A."/>
            <person name="Miyazaki J."/>
            <person name="Takai K."/>
            <person name="Sawayama S."/>
            <person name="Kitajima M."/>
            <person name="Okamoto A."/>
            <person name="Nakagawa S."/>
        </authorList>
    </citation>
    <scope>NUCLEOTIDE SEQUENCE [LARGE SCALE GENOMIC DNA]</scope>
    <source>
        <strain evidence="2 3">IC12</strain>
    </source>
</reference>
<keyword evidence="1" id="KW-0472">Membrane</keyword>
<dbReference type="InterPro" id="IPR011989">
    <property type="entry name" value="ARM-like"/>
</dbReference>
<dbReference type="Pfam" id="PF13646">
    <property type="entry name" value="HEAT_2"/>
    <property type="match status" value="1"/>
</dbReference>
<dbReference type="RefSeq" id="WP_307904109.1">
    <property type="nucleotide sequence ID" value="NZ_AP027059.1"/>
</dbReference>
<sequence>MELLLLLLIIFFVIDLIFYIIIVIQHFYYKKIDIENENRKEEYIKLFIKFAYRKKEMKLIDVHKKSKWFVVDYKKNEDKIEFSINRNYSKKKYDSDIVDSLIEVINSFEGEFRKRVIKISDEIGVSDYLYKFWTNSKNVDNRELYLYQIGEIRSKKNLHKLYDIDLKKLIKNSMVANYYIAFMKIFDEWIDKLSEIEIRDYIKHMFEVINIIEKNEGYNMKRVFNCFQNDNKNLYKYMIENKRVNEFFLNELLISSLKTQNIGELIYAISYNKQYNIINIISKEFFSAYRKKNKDDNEKEFLIKLVKASGELAIGKCIGILRLASKSEDWILRAIAAKNIWKTKNGVKIVYNMLSDSNWRVRYNAAHSLLKFGKEGEKILYKTLDSEDRFARDISGYALVAHNTFFMKNIIFNLEKGEVRNIIEKVLKVVNNSNNIMILENIISNKNIEDEIKKILISEIKSIQILKELKTIYDNKILKCNTEKLFITPKQIAL</sequence>
<accession>A0AAU9DK25</accession>
<dbReference type="Gene3D" id="1.25.10.10">
    <property type="entry name" value="Leucine-rich Repeat Variant"/>
    <property type="match status" value="1"/>
</dbReference>
<name>A0AAU9DK25_9FUSO</name>
<evidence type="ECO:0000313" key="2">
    <source>
        <dbReference type="EMBL" id="BDU51254.1"/>
    </source>
</evidence>
<feature type="transmembrane region" description="Helical" evidence="1">
    <location>
        <begin position="6"/>
        <end position="29"/>
    </location>
</feature>